<sequence length="918" mass="105444">MAFFSVTDEARRGKIIDAIKFPIVKNIKSSRFIDSVKSTFYDKKQKLPRYNLKISPENLRLIQLQVQELLKVGADKAVLTDDKKMWVKAIFQADKDYSVKVRIRGDLSNHWAYAKKSWRVKFDKDDLFKSYKQLDFIIPRDKGYTTEAAGDIVAKKNGLLVPDSWFAGVSINGIDMGGYLVMEKNSSQMLENKGYFAGEIFALGNIWVETSATHYGLPSKVTFEYFPGAFKETINEDQSPIYKKGAFTYFLDLINKSSREEFRKKIPIVLDMERYLRWNSITWLFGTTHPHWGDNLRWYYDSTRGKFEPILYDTKPRRLVRDNTGSFETIETDMLAKRIISENIEWRQRRNEILWDLTNDPSMFVDRISRDLFNQLKDYLFKGVGSEYNFNALEEFNKLESYLKYNRQRIKGFLNFARLFVQPEFKSDSCILQVMPDSLSKIKINSIRITSKKNIKKSGKIMLYLLTPEGKRIEPEYRIGKKDNALFIEFKDLQIFSRLEEDLSPMKTIYQIVIIDNENGFIKPEELSFKINATNTLNDQIIDKSYIYIGSNSSNNHKEIDSFTDDIDISLNRKDINLKLKDDVLIIKKGSYEVKENLIIPSGYDLLIEKGVKLNLYPDVNIIVYGALNIKGTKEEPVEIKAKYSDRPFGTVASINSRKDSEVSYLNISGGNETNYGGIFFSGQFCYYWSDVKISNSKFLHANADDSLNIKNSDVNVSYCLFKDNSSDAFDGDFITGNVENCDLISNNGDGVDVSGSRIKVVSCKFDNTKDKGISVGENTNMFIFNCRFTENQIGVASKDLSNTTILYSEFEENEKALSVYQKKEIFGPSRIDVYTSVFSKNTKDFDVQTGSEINVESSLTGTKKKKGLNLKNTSDKNKDVLRNIDNKKISEILSKRTGMIINIRSKPLGNIFKPGRK</sequence>
<name>A0A2N5ZHL3_MUIH1</name>
<accession>A0A2N5ZHL3</accession>
<evidence type="ECO:0000313" key="2">
    <source>
        <dbReference type="EMBL" id="PLX18136.1"/>
    </source>
</evidence>
<dbReference type="Proteomes" id="UP000234857">
    <property type="component" value="Unassembled WGS sequence"/>
</dbReference>
<proteinExistence type="predicted"/>
<dbReference type="InterPro" id="IPR011050">
    <property type="entry name" value="Pectin_lyase_fold/virulence"/>
</dbReference>
<organism evidence="2 3">
    <name type="scientific">Muiribacterium halophilum</name>
    <dbReference type="NCBI Taxonomy" id="2053465"/>
    <lineage>
        <taxon>Bacteria</taxon>
        <taxon>Candidatus Muiribacteriota</taxon>
        <taxon>Candidatus Muiribacteriia</taxon>
        <taxon>Candidatus Muiribacteriales</taxon>
        <taxon>Candidatus Muiribacteriaceae</taxon>
        <taxon>Candidatus Muiribacterium</taxon>
    </lineage>
</organism>
<comment type="caution">
    <text evidence="2">The sequence shown here is derived from an EMBL/GenBank/DDBJ whole genome shotgun (WGS) entry which is preliminary data.</text>
</comment>
<dbReference type="InterPro" id="IPR039448">
    <property type="entry name" value="Beta_helix"/>
</dbReference>
<dbReference type="AlphaFoldDB" id="A0A2N5ZHL3"/>
<dbReference type="EMBL" id="PKTG01000071">
    <property type="protein sequence ID" value="PLX18136.1"/>
    <property type="molecule type" value="Genomic_DNA"/>
</dbReference>
<dbReference type="Gene3D" id="2.160.20.10">
    <property type="entry name" value="Single-stranded right-handed beta-helix, Pectin lyase-like"/>
    <property type="match status" value="1"/>
</dbReference>
<feature type="domain" description="Right handed beta helix" evidence="1">
    <location>
        <begin position="738"/>
        <end position="843"/>
    </location>
</feature>
<evidence type="ECO:0000259" key="1">
    <source>
        <dbReference type="Pfam" id="PF13229"/>
    </source>
</evidence>
<dbReference type="InterPro" id="IPR014867">
    <property type="entry name" value="Spore_coat_CotH_CotH2/3/7"/>
</dbReference>
<gene>
    <name evidence="2" type="ORF">C0601_05590</name>
</gene>
<dbReference type="SUPFAM" id="SSF51126">
    <property type="entry name" value="Pectin lyase-like"/>
    <property type="match status" value="1"/>
</dbReference>
<dbReference type="Pfam" id="PF13229">
    <property type="entry name" value="Beta_helix"/>
    <property type="match status" value="1"/>
</dbReference>
<evidence type="ECO:0000313" key="3">
    <source>
        <dbReference type="Proteomes" id="UP000234857"/>
    </source>
</evidence>
<reference evidence="2 3" key="1">
    <citation type="submission" date="2017-11" db="EMBL/GenBank/DDBJ databases">
        <title>Genome-resolved metagenomics identifies genetic mobility, metabolic interactions, and unexpected diversity in perchlorate-reducing communities.</title>
        <authorList>
            <person name="Barnum T.P."/>
            <person name="Figueroa I.A."/>
            <person name="Carlstrom C.I."/>
            <person name="Lucas L.N."/>
            <person name="Engelbrektson A.L."/>
            <person name="Coates J.D."/>
        </authorList>
    </citation>
    <scope>NUCLEOTIDE SEQUENCE [LARGE SCALE GENOMIC DNA]</scope>
    <source>
        <strain evidence="2">BM706</strain>
    </source>
</reference>
<dbReference type="Pfam" id="PF08757">
    <property type="entry name" value="CotH"/>
    <property type="match status" value="1"/>
</dbReference>
<protein>
    <recommendedName>
        <fullName evidence="1">Right handed beta helix domain-containing protein</fullName>
    </recommendedName>
</protein>
<dbReference type="InterPro" id="IPR012334">
    <property type="entry name" value="Pectin_lyas_fold"/>
</dbReference>